<dbReference type="Pfam" id="PF13561">
    <property type="entry name" value="adh_short_C2"/>
    <property type="match status" value="2"/>
</dbReference>
<keyword evidence="4" id="KW-1185">Reference proteome</keyword>
<keyword evidence="2" id="KW-0560">Oxidoreductase</keyword>
<dbReference type="InterPro" id="IPR045309">
    <property type="entry name" value="ABA2-like"/>
</dbReference>
<name>A0A9Q0GTE2_9MAGN</name>
<comment type="similarity">
    <text evidence="1">Belongs to the short-chain dehydrogenases/reductases (SDR) family.</text>
</comment>
<evidence type="ECO:0000313" key="3">
    <source>
        <dbReference type="EMBL" id="KAJ4952736.1"/>
    </source>
</evidence>
<protein>
    <submittedName>
        <fullName evidence="3">Uncharacterized protein</fullName>
    </submittedName>
</protein>
<evidence type="ECO:0000256" key="1">
    <source>
        <dbReference type="ARBA" id="ARBA00006484"/>
    </source>
</evidence>
<dbReference type="FunFam" id="3.40.50.720:FF:000084">
    <property type="entry name" value="Short-chain dehydrogenase reductase"/>
    <property type="match status" value="2"/>
</dbReference>
<sequence length="527" mass="55796">MNTSIGRRLEGKVAVITGGAAGIGRTTAKLFTQQGCKVVIADIQDDLGHSLCNEIGPQMALFVHCDVTKEDDVKNAVDMAVSRFGKLDIMFNNAGIIDPPKVKIMENETSDFERVLGVNVTGVFLGTKHAARVMLPAKQGSIINNGSVSSIVGGIASHAYVASKHAVVGLTKNAAAELGQFGIRVNCVSAFAIASPLVRKLVTKYDDDEIEKRVGALASLKGPTLTAQDIAEAAVYFGSDESRCVSGHNFVIDGGFTVANTSFVSTTMIYDKLLTSIGRRIEGKVAVITGGAAGIGRTTAKLFSQQGCRVVIADIQDDLGHSVCNEIGPQMASFVHCDVTKEDDVKNAVDKAVSRFGKLDIMFNNAGTIDPPKVKIMENETSDFERVLRVNITGVFLGTKHAARVMLPAKQGSIINNGSVSSIHAVVGLTKNAAAELGRFGIRVNCVSAFAIASPFVKKIVTRYDDDEIEKRVGALASLKGPTLTAQDIAEAAVYFGSDESRCVSGHNFVIDGGFTVANTSFGMFSH</sequence>
<dbReference type="EMBL" id="JAMYWD010000012">
    <property type="protein sequence ID" value="KAJ4952736.1"/>
    <property type="molecule type" value="Genomic_DNA"/>
</dbReference>
<dbReference type="PRINTS" id="PR00081">
    <property type="entry name" value="GDHRDH"/>
</dbReference>
<dbReference type="Proteomes" id="UP001141806">
    <property type="component" value="Unassembled WGS sequence"/>
</dbReference>
<gene>
    <name evidence="3" type="ORF">NE237_029568</name>
</gene>
<dbReference type="PRINTS" id="PR00080">
    <property type="entry name" value="SDRFAMILY"/>
</dbReference>
<dbReference type="PANTHER" id="PTHR43180:SF50">
    <property type="entry name" value="SHORT CHAIN DEHYDROGENASE"/>
    <property type="match status" value="1"/>
</dbReference>
<comment type="caution">
    <text evidence="3">The sequence shown here is derived from an EMBL/GenBank/DDBJ whole genome shotgun (WGS) entry which is preliminary data.</text>
</comment>
<dbReference type="GO" id="GO:0016616">
    <property type="term" value="F:oxidoreductase activity, acting on the CH-OH group of donors, NAD or NADP as acceptor"/>
    <property type="evidence" value="ECO:0007669"/>
    <property type="project" value="InterPro"/>
</dbReference>
<dbReference type="InterPro" id="IPR002347">
    <property type="entry name" value="SDR_fam"/>
</dbReference>
<evidence type="ECO:0000256" key="2">
    <source>
        <dbReference type="ARBA" id="ARBA00023002"/>
    </source>
</evidence>
<dbReference type="PANTHER" id="PTHR43180">
    <property type="entry name" value="3-OXOACYL-(ACYL-CARRIER-PROTEIN) REDUCTASE (AFU_ORTHOLOGUE AFUA_6G11210)"/>
    <property type="match status" value="1"/>
</dbReference>
<accession>A0A9Q0GTE2</accession>
<dbReference type="InterPro" id="IPR036291">
    <property type="entry name" value="NAD(P)-bd_dom_sf"/>
</dbReference>
<organism evidence="3 4">
    <name type="scientific">Protea cynaroides</name>
    <dbReference type="NCBI Taxonomy" id="273540"/>
    <lineage>
        <taxon>Eukaryota</taxon>
        <taxon>Viridiplantae</taxon>
        <taxon>Streptophyta</taxon>
        <taxon>Embryophyta</taxon>
        <taxon>Tracheophyta</taxon>
        <taxon>Spermatophyta</taxon>
        <taxon>Magnoliopsida</taxon>
        <taxon>Proteales</taxon>
        <taxon>Proteaceae</taxon>
        <taxon>Protea</taxon>
    </lineage>
</organism>
<dbReference type="AlphaFoldDB" id="A0A9Q0GTE2"/>
<dbReference type="InterPro" id="IPR020904">
    <property type="entry name" value="Sc_DH/Rdtase_CS"/>
</dbReference>
<proteinExistence type="inferred from homology"/>
<dbReference type="NCBIfam" id="NF005559">
    <property type="entry name" value="PRK07231.1"/>
    <property type="match status" value="1"/>
</dbReference>
<dbReference type="PROSITE" id="PS00061">
    <property type="entry name" value="ADH_SHORT"/>
    <property type="match status" value="1"/>
</dbReference>
<dbReference type="SUPFAM" id="SSF51735">
    <property type="entry name" value="NAD(P)-binding Rossmann-fold domains"/>
    <property type="match status" value="2"/>
</dbReference>
<dbReference type="CDD" id="cd05326">
    <property type="entry name" value="secoisolariciresinol-DH_like_SDR_c"/>
    <property type="match status" value="1"/>
</dbReference>
<dbReference type="Gene3D" id="3.40.50.720">
    <property type="entry name" value="NAD(P)-binding Rossmann-like Domain"/>
    <property type="match status" value="2"/>
</dbReference>
<dbReference type="OrthoDB" id="294295at2759"/>
<reference evidence="3" key="1">
    <citation type="journal article" date="2023" name="Plant J.">
        <title>The genome of the king protea, Protea cynaroides.</title>
        <authorList>
            <person name="Chang J."/>
            <person name="Duong T.A."/>
            <person name="Schoeman C."/>
            <person name="Ma X."/>
            <person name="Roodt D."/>
            <person name="Barker N."/>
            <person name="Li Z."/>
            <person name="Van de Peer Y."/>
            <person name="Mizrachi E."/>
        </authorList>
    </citation>
    <scope>NUCLEOTIDE SEQUENCE</scope>
    <source>
        <tissue evidence="3">Young leaves</tissue>
    </source>
</reference>
<evidence type="ECO:0000313" key="4">
    <source>
        <dbReference type="Proteomes" id="UP001141806"/>
    </source>
</evidence>